<evidence type="ECO:0000256" key="10">
    <source>
        <dbReference type="HAMAP-Rule" id="MF_00051"/>
    </source>
</evidence>
<dbReference type="PANTHER" id="PTHR11680:SF35">
    <property type="entry name" value="SERINE HYDROXYMETHYLTRANSFERASE 1"/>
    <property type="match status" value="1"/>
</dbReference>
<dbReference type="UniPathway" id="UPA00193"/>
<gene>
    <name evidence="10" type="primary">glyA</name>
    <name evidence="17" type="ORF">CIK62_13270</name>
    <name evidence="16" type="ORF">CIK64_11410</name>
    <name evidence="15" type="ORF">CIK65_05800</name>
    <name evidence="14" type="ORF">CIK79_00060</name>
    <name evidence="13" type="ORF">CXR23_12495</name>
    <name evidence="18" type="ORF">EB834_19105</name>
</gene>
<evidence type="ECO:0000313" key="20">
    <source>
        <dbReference type="Proteomes" id="UP000217720"/>
    </source>
</evidence>
<evidence type="ECO:0000313" key="14">
    <source>
        <dbReference type="EMBL" id="PCC16833.1"/>
    </source>
</evidence>
<dbReference type="Proteomes" id="UP000217720">
    <property type="component" value="Unassembled WGS sequence"/>
</dbReference>
<dbReference type="EMBL" id="RHFF01000027">
    <property type="protein sequence ID" value="TGD36629.1"/>
    <property type="molecule type" value="Genomic_DNA"/>
</dbReference>
<dbReference type="EMBL" id="NRGO01000014">
    <property type="protein sequence ID" value="PCC49810.1"/>
    <property type="molecule type" value="Genomic_DNA"/>
</dbReference>
<name>A0A2A3YVU0_BREAU</name>
<keyword evidence="8 10" id="KW-0663">Pyridoxal phosphate</keyword>
<protein>
    <recommendedName>
        <fullName evidence="10">Serine hydroxymethyltransferase</fullName>
        <shortName evidence="10">SHMT</shortName>
        <shortName evidence="10">Serine methylase</shortName>
        <ecNumber evidence="10">2.1.2.1</ecNumber>
    </recommendedName>
</protein>
<comment type="subunit">
    <text evidence="4 10">Homodimer.</text>
</comment>
<dbReference type="PANTHER" id="PTHR11680">
    <property type="entry name" value="SERINE HYDROXYMETHYLTRANSFERASE"/>
    <property type="match status" value="1"/>
</dbReference>
<evidence type="ECO:0000313" key="13">
    <source>
        <dbReference type="EMBL" id="AZT93861.1"/>
    </source>
</evidence>
<evidence type="ECO:0000313" key="18">
    <source>
        <dbReference type="EMBL" id="TGD36629.1"/>
    </source>
</evidence>
<proteinExistence type="inferred from homology"/>
<comment type="cofactor">
    <cofactor evidence="1 10 11">
        <name>pyridoxal 5'-phosphate</name>
        <dbReference type="ChEBI" id="CHEBI:597326"/>
    </cofactor>
</comment>
<evidence type="ECO:0000313" key="22">
    <source>
        <dbReference type="Proteomes" id="UP000218620"/>
    </source>
</evidence>
<reference evidence="13 23" key="2">
    <citation type="submission" date="2017-12" db="EMBL/GenBank/DDBJ databases">
        <authorList>
            <person name="Levesque S."/>
        </authorList>
    </citation>
    <scope>NUCLEOTIDE SEQUENCE [LARGE SCALE GENOMIC DNA]</scope>
    <source>
        <strain evidence="13 23">SMQ-1417</strain>
    </source>
</reference>
<feature type="binding site" evidence="10">
    <location>
        <begin position="117"/>
        <end position="119"/>
    </location>
    <ligand>
        <name>(6S)-5,6,7,8-tetrahydrofolate</name>
        <dbReference type="ChEBI" id="CHEBI:57453"/>
    </ligand>
</feature>
<dbReference type="GO" id="GO:0019264">
    <property type="term" value="P:glycine biosynthetic process from serine"/>
    <property type="evidence" value="ECO:0007669"/>
    <property type="project" value="UniProtKB-UniRule"/>
</dbReference>
<comment type="similarity">
    <text evidence="3 10">Belongs to the SHMT family.</text>
</comment>
<dbReference type="GO" id="GO:0042803">
    <property type="term" value="F:protein homodimerization activity"/>
    <property type="evidence" value="ECO:0007669"/>
    <property type="project" value="UniProtKB-ARBA"/>
</dbReference>
<dbReference type="GO" id="GO:0030170">
    <property type="term" value="F:pyridoxal phosphate binding"/>
    <property type="evidence" value="ECO:0007669"/>
    <property type="project" value="UniProtKB-UniRule"/>
</dbReference>
<evidence type="ECO:0000256" key="6">
    <source>
        <dbReference type="ARBA" id="ARBA00022563"/>
    </source>
</evidence>
<dbReference type="GO" id="GO:0004372">
    <property type="term" value="F:glycine hydroxymethyltransferase activity"/>
    <property type="evidence" value="ECO:0007669"/>
    <property type="project" value="UniProtKB-UniRule"/>
</dbReference>
<organism evidence="15 22">
    <name type="scientific">Brevibacterium aurantiacum</name>
    <dbReference type="NCBI Taxonomy" id="273384"/>
    <lineage>
        <taxon>Bacteria</taxon>
        <taxon>Bacillati</taxon>
        <taxon>Actinomycetota</taxon>
        <taxon>Actinomycetes</taxon>
        <taxon>Micrococcales</taxon>
        <taxon>Brevibacteriaceae</taxon>
        <taxon>Brevibacterium</taxon>
    </lineage>
</organism>
<dbReference type="InterPro" id="IPR001085">
    <property type="entry name" value="Ser_HO-MeTrfase"/>
</dbReference>
<dbReference type="Proteomes" id="UP000218620">
    <property type="component" value="Unassembled WGS sequence"/>
</dbReference>
<dbReference type="EMBL" id="CP025330">
    <property type="protein sequence ID" value="AZT93861.1"/>
    <property type="molecule type" value="Genomic_DNA"/>
</dbReference>
<dbReference type="Proteomes" id="UP000217564">
    <property type="component" value="Unassembled WGS sequence"/>
</dbReference>
<keyword evidence="5 10" id="KW-0963">Cytoplasm</keyword>
<comment type="pathway">
    <text evidence="10">One-carbon metabolism; tetrahydrofolate interconversion.</text>
</comment>
<feature type="domain" description="Serine hydroxymethyltransferase-like" evidence="12">
    <location>
        <begin position="2"/>
        <end position="385"/>
    </location>
</feature>
<keyword evidence="6 10" id="KW-0554">One-carbon metabolism</keyword>
<sequence>MDADPQLHTLVSEEMSRQRQTLEMIASENFAPVSVLQAQGSILTNKYSEGYPGRRYYGGCAHIDEIERLAIDRARKLFSADHANVQPHSGAQANAAAFGALMKPGDTVMGLALSHGGHLSHGTTMNASGTFYKAVRYHLDSDTGLVNLETVARLARQHRPRVIVAGWTAYPRTVDWAGFRHTADEVGAFLVADMAHLAGLIAAGVYPSPVPYADVVTSTTHKTLGGARGGLVLCRGSLADRIDAAVFPGHQGGALNQSIAAKAATFHLAGRPGFVERQRRTLQGAKIIAERLCQPDIRSSGIQVVTGGTDCHLVLLDLSEAIEQGQFTDGADAEQYLESIGVTVNRNTVPNETRTSRRPSGLRLATSALATRGFDDSAFAEVAEILADALTRAENGPSLASRVSALANRYPLYATTSLP</sequence>
<dbReference type="EMBL" id="NRGP01000015">
    <property type="protein sequence ID" value="PCC46184.1"/>
    <property type="molecule type" value="Genomic_DNA"/>
</dbReference>
<comment type="catalytic activity">
    <reaction evidence="10">
        <text>(6R)-5,10-methylene-5,6,7,8-tetrahydrofolate + glycine + H2O = (6S)-5,6,7,8-tetrahydrofolate + L-serine</text>
        <dbReference type="Rhea" id="RHEA:15481"/>
        <dbReference type="ChEBI" id="CHEBI:15377"/>
        <dbReference type="ChEBI" id="CHEBI:15636"/>
        <dbReference type="ChEBI" id="CHEBI:33384"/>
        <dbReference type="ChEBI" id="CHEBI:57305"/>
        <dbReference type="ChEBI" id="CHEBI:57453"/>
        <dbReference type="EC" id="2.1.2.1"/>
    </reaction>
</comment>
<evidence type="ECO:0000256" key="3">
    <source>
        <dbReference type="ARBA" id="ARBA00006376"/>
    </source>
</evidence>
<evidence type="ECO:0000256" key="7">
    <source>
        <dbReference type="ARBA" id="ARBA00022679"/>
    </source>
</evidence>
<dbReference type="Gene3D" id="3.90.1150.10">
    <property type="entry name" value="Aspartate Aminotransferase, domain 1"/>
    <property type="match status" value="1"/>
</dbReference>
<evidence type="ECO:0000256" key="11">
    <source>
        <dbReference type="PIRSR" id="PIRSR000412-50"/>
    </source>
</evidence>
<dbReference type="PIRSF" id="PIRSF000412">
    <property type="entry name" value="SHMT"/>
    <property type="match status" value="1"/>
</dbReference>
<dbReference type="GO" id="GO:0032259">
    <property type="term" value="P:methylation"/>
    <property type="evidence" value="ECO:0007669"/>
    <property type="project" value="UniProtKB-KW"/>
</dbReference>
<dbReference type="FunFam" id="3.40.640.10:FF:000001">
    <property type="entry name" value="Serine hydroxymethyltransferase"/>
    <property type="match status" value="1"/>
</dbReference>
<evidence type="ECO:0000256" key="8">
    <source>
        <dbReference type="ARBA" id="ARBA00022898"/>
    </source>
</evidence>
<comment type="function">
    <text evidence="9">Catalyzes the reversible interconversion of serine and glycine with tetrahydrofolate (THF) serving as the one-carbon carrier. This reaction serves as the major source of one-carbon groups required for the biosynthesis of purines, thymidylate, methionine, and other important biomolecules. Also exhibits THF-independent aldolase activity toward beta-hydroxyamino acids, producing glycine and aldehydes, via a retro-aldol mechanism. Thus, is able to catalyze the cleavage of L-allo-threonine.</text>
</comment>
<dbReference type="HAMAP" id="MF_00051">
    <property type="entry name" value="SHMT"/>
    <property type="match status" value="1"/>
</dbReference>
<feature type="binding site" evidence="10">
    <location>
        <position position="113"/>
    </location>
    <ligand>
        <name>(6S)-5,6,7,8-tetrahydrofolate</name>
        <dbReference type="ChEBI" id="CHEBI:57453"/>
    </ligand>
</feature>
<dbReference type="GO" id="GO:0008168">
    <property type="term" value="F:methyltransferase activity"/>
    <property type="evidence" value="ECO:0007669"/>
    <property type="project" value="UniProtKB-KW"/>
</dbReference>
<dbReference type="Gene3D" id="3.40.640.10">
    <property type="entry name" value="Type I PLP-dependent aspartate aminotransferase-like (Major domain)"/>
    <property type="match status" value="1"/>
</dbReference>
<dbReference type="InterPro" id="IPR015421">
    <property type="entry name" value="PyrdxlP-dep_Trfase_major"/>
</dbReference>
<evidence type="ECO:0000256" key="5">
    <source>
        <dbReference type="ARBA" id="ARBA00022490"/>
    </source>
</evidence>
<dbReference type="GO" id="GO:0005829">
    <property type="term" value="C:cytosol"/>
    <property type="evidence" value="ECO:0007669"/>
    <property type="project" value="TreeGrafter"/>
</dbReference>
<evidence type="ECO:0000313" key="19">
    <source>
        <dbReference type="Proteomes" id="UP000217564"/>
    </source>
</evidence>
<evidence type="ECO:0000313" key="17">
    <source>
        <dbReference type="EMBL" id="PCC49810.1"/>
    </source>
</evidence>
<dbReference type="Pfam" id="PF00464">
    <property type="entry name" value="SHMT"/>
    <property type="match status" value="1"/>
</dbReference>
<feature type="modified residue" description="N6-(pyridoxal phosphate)lysine" evidence="10 11">
    <location>
        <position position="222"/>
    </location>
</feature>
<dbReference type="InterPro" id="IPR015422">
    <property type="entry name" value="PyrdxlP-dep_Trfase_small"/>
</dbReference>
<evidence type="ECO:0000256" key="4">
    <source>
        <dbReference type="ARBA" id="ARBA00011738"/>
    </source>
</evidence>
<comment type="pathway">
    <text evidence="10">Amino-acid biosynthesis; glycine biosynthesis; glycine from L-serine: step 1/1.</text>
</comment>
<comment type="caution">
    <text evidence="10">Lacks conserved residue(s) required for the propagation of feature annotation.</text>
</comment>
<dbReference type="InterPro" id="IPR039429">
    <property type="entry name" value="SHMT-like_dom"/>
</dbReference>
<dbReference type="SUPFAM" id="SSF53383">
    <property type="entry name" value="PLP-dependent transferases"/>
    <property type="match status" value="1"/>
</dbReference>
<dbReference type="PROSITE" id="PS00096">
    <property type="entry name" value="SHMT"/>
    <property type="match status" value="1"/>
</dbReference>
<comment type="subcellular location">
    <subcellularLocation>
        <location evidence="2 10">Cytoplasm</location>
    </subcellularLocation>
</comment>
<evidence type="ECO:0000313" key="23">
    <source>
        <dbReference type="Proteomes" id="UP000283000"/>
    </source>
</evidence>
<keyword evidence="7 10" id="KW-0808">Transferase</keyword>
<evidence type="ECO:0000313" key="15">
    <source>
        <dbReference type="EMBL" id="PCC43378.1"/>
    </source>
</evidence>
<dbReference type="Proteomes" id="UP000297736">
    <property type="component" value="Unassembled WGS sequence"/>
</dbReference>
<dbReference type="EMBL" id="NRGQ01000006">
    <property type="protein sequence ID" value="PCC43378.1"/>
    <property type="molecule type" value="Genomic_DNA"/>
</dbReference>
<dbReference type="InterPro" id="IPR019798">
    <property type="entry name" value="Ser_HO-MeTrfase_PLP_BS"/>
</dbReference>
<dbReference type="EC" id="2.1.2.1" evidence="10"/>
<keyword evidence="15" id="KW-0489">Methyltransferase</keyword>
<evidence type="ECO:0000256" key="9">
    <source>
        <dbReference type="ARBA" id="ARBA00054606"/>
    </source>
</evidence>
<evidence type="ECO:0000313" key="24">
    <source>
        <dbReference type="Proteomes" id="UP000297736"/>
    </source>
</evidence>
<reference evidence="19 20" key="1">
    <citation type="journal article" date="2017" name="Elife">
        <title>Extensive horizontal gene transfer in cheese-associated bacteria.</title>
        <authorList>
            <person name="Bonham K.S."/>
            <person name="Wolfe B.E."/>
            <person name="Dutton R.J."/>
        </authorList>
    </citation>
    <scope>NUCLEOTIDE SEQUENCE [LARGE SCALE GENOMIC DNA]</scope>
    <source>
        <strain evidence="17 20">900_6</strain>
        <strain evidence="16 19">947_7</strain>
        <strain evidence="15 22">962_8</strain>
        <strain evidence="14 21">JB5</strain>
    </source>
</reference>
<dbReference type="CDD" id="cd00378">
    <property type="entry name" value="SHMT"/>
    <property type="match status" value="1"/>
</dbReference>
<evidence type="ECO:0000313" key="21">
    <source>
        <dbReference type="Proteomes" id="UP000218377"/>
    </source>
</evidence>
<dbReference type="RefSeq" id="WP_096157085.1">
    <property type="nucleotide sequence ID" value="NZ_CP025330.1"/>
</dbReference>
<feature type="site" description="Plays an important role in substrate specificity" evidence="10">
    <location>
        <position position="221"/>
    </location>
</feature>
<dbReference type="InterPro" id="IPR049943">
    <property type="entry name" value="Ser_HO-MeTrfase-like"/>
</dbReference>
<accession>A0A2A3YVU0</accession>
<dbReference type="AlphaFoldDB" id="A0A2A3YVU0"/>
<evidence type="ECO:0000313" key="16">
    <source>
        <dbReference type="EMBL" id="PCC46184.1"/>
    </source>
</evidence>
<reference evidence="18 24" key="3">
    <citation type="submission" date="2018-10" db="EMBL/GenBank/DDBJ databases">
        <title>Brevibacterium genomes from Austrain hard cheese rinds.</title>
        <authorList>
            <person name="Anast J.M."/>
            <person name="Dzieciol M."/>
            <person name="Schultz D.L."/>
            <person name="Mann E."/>
            <person name="Wagner M."/>
            <person name="Schmitz-Esser S."/>
        </authorList>
    </citation>
    <scope>NUCLEOTIDE SEQUENCE [LARGE SCALE GENOMIC DNA]</scope>
    <source>
        <strain evidence="18 24">L261</strain>
    </source>
</reference>
<dbReference type="Proteomes" id="UP000283000">
    <property type="component" value="Chromosome"/>
</dbReference>
<keyword evidence="10" id="KW-0028">Amino-acid biosynthesis</keyword>
<evidence type="ECO:0000256" key="2">
    <source>
        <dbReference type="ARBA" id="ARBA00004496"/>
    </source>
</evidence>
<reference evidence="13 23" key="4">
    <citation type="submission" date="2019-01" db="EMBL/GenBank/DDBJ databases">
        <title>Comparative genomic analysis of Brevibacterium aurantiacum sheds light on its evolution and its adaptation to smear-ripened cheeses.</title>
        <authorList>
            <person name="Moineau S."/>
        </authorList>
    </citation>
    <scope>NUCLEOTIDE SEQUENCE [LARGE SCALE GENOMIC DNA]</scope>
    <source>
        <strain evidence="13 23">SMQ-1417</strain>
    </source>
</reference>
<evidence type="ECO:0000256" key="1">
    <source>
        <dbReference type="ARBA" id="ARBA00001933"/>
    </source>
</evidence>
<dbReference type="GO" id="GO:0035999">
    <property type="term" value="P:tetrahydrofolate interconversion"/>
    <property type="evidence" value="ECO:0007669"/>
    <property type="project" value="UniProtKB-UniRule"/>
</dbReference>
<dbReference type="NCBIfam" id="NF000586">
    <property type="entry name" value="PRK00011.1"/>
    <property type="match status" value="1"/>
</dbReference>
<dbReference type="InterPro" id="IPR015424">
    <property type="entry name" value="PyrdxlP-dep_Trfase"/>
</dbReference>
<dbReference type="Proteomes" id="UP000218377">
    <property type="component" value="Unassembled WGS sequence"/>
</dbReference>
<evidence type="ECO:0000259" key="12">
    <source>
        <dbReference type="Pfam" id="PF00464"/>
    </source>
</evidence>
<dbReference type="EMBL" id="NRGX01000001">
    <property type="protein sequence ID" value="PCC16833.1"/>
    <property type="molecule type" value="Genomic_DNA"/>
</dbReference>
<dbReference type="UniPathway" id="UPA00288">
    <property type="reaction ID" value="UER01023"/>
</dbReference>